<dbReference type="GeneID" id="100182216"/>
<feature type="compositionally biased region" description="Polar residues" evidence="3">
    <location>
        <begin position="77"/>
        <end position="88"/>
    </location>
</feature>
<accession>A0A1W2WDR7</accession>
<keyword evidence="6" id="KW-1185">Reference proteome</keyword>
<dbReference type="SUPFAM" id="SSF50729">
    <property type="entry name" value="PH domain-like"/>
    <property type="match status" value="1"/>
</dbReference>
<dbReference type="InParanoid" id="F6TVK0"/>
<dbReference type="GO" id="GO:0006611">
    <property type="term" value="P:protein export from nucleus"/>
    <property type="evidence" value="ECO:0000318"/>
    <property type="project" value="GO_Central"/>
</dbReference>
<dbReference type="InterPro" id="IPR000156">
    <property type="entry name" value="Ran_bind_dom"/>
</dbReference>
<reference evidence="5" key="3">
    <citation type="submission" date="2025-08" db="UniProtKB">
        <authorList>
            <consortium name="Ensembl"/>
        </authorList>
    </citation>
    <scope>IDENTIFICATION</scope>
</reference>
<feature type="compositionally biased region" description="Polar residues" evidence="3">
    <location>
        <begin position="106"/>
        <end position="119"/>
    </location>
</feature>
<dbReference type="Gene3D" id="2.30.29.30">
    <property type="entry name" value="Pleckstrin-homology domain (PH domain)/Phosphotyrosine-binding domain (PTB)"/>
    <property type="match status" value="1"/>
</dbReference>
<dbReference type="CDD" id="cd13180">
    <property type="entry name" value="RanBD_RanBP3"/>
    <property type="match status" value="1"/>
</dbReference>
<evidence type="ECO:0000256" key="1">
    <source>
        <dbReference type="ARBA" id="ARBA00004123"/>
    </source>
</evidence>
<feature type="compositionally biased region" description="Polar residues" evidence="3">
    <location>
        <begin position="467"/>
        <end position="476"/>
    </location>
</feature>
<dbReference type="GeneTree" id="ENSGT00940000169448"/>
<protein>
    <submittedName>
        <fullName evidence="5">Ran-binding protein 3</fullName>
    </submittedName>
</protein>
<sequence>MSKSEDNKPQENIVSGTWLKRSRADMVGSSTEATEHEPEEKRPAFRLQPPTLIHGQAKPVPKSAEDSTNRCKFLQPSKLTVSSTSGAQHKNDKSPLQPARIGSGLLVSSSNPFLLTANDSIKEEESVKENETVAPPEQTESKQNGGSADTGEKCVPDSTTDKATTKDTKEGNLFLQSTEVSASASDGFVFGKKMEERVTVAAINSDVAEQESGDAGSSVSSSEFVFGQNLAERAKVSSSTDPPSLFMPPSNNEPSGLDAKNDSTNQVETKRGGLEEDAAAHFAASQHRTVIPEVEVVTGEEGEKNVLQMQCKLYQFDAKNQNWLERGVGSLHLNDGICNDGDVNFQSRLVMRTHGSLRLVLNTKVWPQMTVERASKKSVRVSAQTEDGSISVFLISGTINDAEQIYRALEYRVLHQKQLEDQNKEDENPSPTKSNNCGDKDNDKTLDVSKELPGEVTDNTLKIEAAKNTQETTTTT</sequence>
<evidence type="ECO:0000259" key="4">
    <source>
        <dbReference type="PROSITE" id="PS50196"/>
    </source>
</evidence>
<dbReference type="FunCoup" id="F6TVK0">
    <property type="interactions" value="975"/>
</dbReference>
<feature type="compositionally biased region" description="Basic and acidic residues" evidence="3">
    <location>
        <begin position="438"/>
        <end position="453"/>
    </location>
</feature>
<feature type="region of interest" description="Disordered" evidence="3">
    <location>
        <begin position="420"/>
        <end position="476"/>
    </location>
</feature>
<feature type="region of interest" description="Disordered" evidence="3">
    <location>
        <begin position="1"/>
        <end position="178"/>
    </location>
</feature>
<accession>F6TVK0</accession>
<dbReference type="HOGENOM" id="CLU_573576_0_0_1"/>
<dbReference type="PANTHER" id="PTHR23138">
    <property type="entry name" value="RAN BINDING PROTEIN"/>
    <property type="match status" value="1"/>
</dbReference>
<dbReference type="PANTHER" id="PTHR23138:SF142">
    <property type="entry name" value="RAN-BINDING PROTEIN 3B-RELATED"/>
    <property type="match status" value="1"/>
</dbReference>
<evidence type="ECO:0000256" key="3">
    <source>
        <dbReference type="SAM" id="MobiDB-lite"/>
    </source>
</evidence>
<dbReference type="OMA" id="MQCKLYQ"/>
<name>F6TVK0_CIOIN</name>
<dbReference type="Proteomes" id="UP000008144">
    <property type="component" value="Chromosome 5"/>
</dbReference>
<dbReference type="GO" id="GO:0005634">
    <property type="term" value="C:nucleus"/>
    <property type="evidence" value="ECO:0007669"/>
    <property type="project" value="UniProtKB-SubCell"/>
</dbReference>
<feature type="compositionally biased region" description="Basic and acidic residues" evidence="3">
    <location>
        <begin position="33"/>
        <end position="43"/>
    </location>
</feature>
<keyword evidence="2" id="KW-0539">Nucleus</keyword>
<dbReference type="PROSITE" id="PS50196">
    <property type="entry name" value="RANBD1"/>
    <property type="match status" value="1"/>
</dbReference>
<feature type="compositionally biased region" description="Basic and acidic residues" evidence="3">
    <location>
        <begin position="120"/>
        <end position="131"/>
    </location>
</feature>
<comment type="subcellular location">
    <subcellularLocation>
        <location evidence="1">Nucleus</location>
    </subcellularLocation>
</comment>
<feature type="compositionally biased region" description="Basic and acidic residues" evidence="3">
    <location>
        <begin position="150"/>
        <end position="170"/>
    </location>
</feature>
<dbReference type="Ensembl" id="ENSCINT00000015453.3">
    <property type="protein sequence ID" value="ENSCINP00000015453.3"/>
    <property type="gene ID" value="ENSCING00000007536.3"/>
</dbReference>
<reference evidence="5" key="2">
    <citation type="journal article" date="2008" name="Genome Biol.">
        <title>Improved genome assembly and evidence-based global gene model set for the chordate Ciona intestinalis: new insight into intron and operon populations.</title>
        <authorList>
            <person name="Satou Y."/>
            <person name="Mineta K."/>
            <person name="Ogasawara M."/>
            <person name="Sasakura Y."/>
            <person name="Shoguchi E."/>
            <person name="Ueno K."/>
            <person name="Yamada L."/>
            <person name="Matsumoto J."/>
            <person name="Wasserscheid J."/>
            <person name="Dewar K."/>
            <person name="Wiley G.B."/>
            <person name="Macmil S.L."/>
            <person name="Roe B.A."/>
            <person name="Zeller R.W."/>
            <person name="Hastings K.E."/>
            <person name="Lemaire P."/>
            <person name="Lindquist E."/>
            <person name="Endo T."/>
            <person name="Hotta K."/>
            <person name="Inaba K."/>
        </authorList>
    </citation>
    <scope>NUCLEOTIDE SEQUENCE [LARGE SCALE GENOMIC DNA]</scope>
    <source>
        <strain evidence="5">wild type</strain>
    </source>
</reference>
<dbReference type="EMBL" id="EAAA01002046">
    <property type="status" value="NOT_ANNOTATED_CDS"/>
    <property type="molecule type" value="Genomic_DNA"/>
</dbReference>
<feature type="domain" description="RanBD1" evidence="4">
    <location>
        <begin position="291"/>
        <end position="372"/>
    </location>
</feature>
<dbReference type="STRING" id="7719.ENSCINP00000015453"/>
<evidence type="ECO:0000313" key="5">
    <source>
        <dbReference type="Ensembl" id="ENSCINP00000015453.3"/>
    </source>
</evidence>
<reference evidence="6" key="1">
    <citation type="journal article" date="2002" name="Science">
        <title>The draft genome of Ciona intestinalis: insights into chordate and vertebrate origins.</title>
        <authorList>
            <person name="Dehal P."/>
            <person name="Satou Y."/>
            <person name="Campbell R.K."/>
            <person name="Chapman J."/>
            <person name="Degnan B."/>
            <person name="De Tomaso A."/>
            <person name="Davidson B."/>
            <person name="Di Gregorio A."/>
            <person name="Gelpke M."/>
            <person name="Goodstein D.M."/>
            <person name="Harafuji N."/>
            <person name="Hastings K.E."/>
            <person name="Ho I."/>
            <person name="Hotta K."/>
            <person name="Huang W."/>
            <person name="Kawashima T."/>
            <person name="Lemaire P."/>
            <person name="Martinez D."/>
            <person name="Meinertzhagen I.A."/>
            <person name="Necula S."/>
            <person name="Nonaka M."/>
            <person name="Putnam N."/>
            <person name="Rash S."/>
            <person name="Saiga H."/>
            <person name="Satake M."/>
            <person name="Terry A."/>
            <person name="Yamada L."/>
            <person name="Wang H.G."/>
            <person name="Awazu S."/>
            <person name="Azumi K."/>
            <person name="Boore J."/>
            <person name="Branno M."/>
            <person name="Chin-Bow S."/>
            <person name="DeSantis R."/>
            <person name="Doyle S."/>
            <person name="Francino P."/>
            <person name="Keys D.N."/>
            <person name="Haga S."/>
            <person name="Hayashi H."/>
            <person name="Hino K."/>
            <person name="Imai K.S."/>
            <person name="Inaba K."/>
            <person name="Kano S."/>
            <person name="Kobayashi K."/>
            <person name="Kobayashi M."/>
            <person name="Lee B.I."/>
            <person name="Makabe K.W."/>
            <person name="Manohar C."/>
            <person name="Matassi G."/>
            <person name="Medina M."/>
            <person name="Mochizuki Y."/>
            <person name="Mount S."/>
            <person name="Morishita T."/>
            <person name="Miura S."/>
            <person name="Nakayama A."/>
            <person name="Nishizaka S."/>
            <person name="Nomoto H."/>
            <person name="Ohta F."/>
            <person name="Oishi K."/>
            <person name="Rigoutsos I."/>
            <person name="Sano M."/>
            <person name="Sasaki A."/>
            <person name="Sasakura Y."/>
            <person name="Shoguchi E."/>
            <person name="Shin-i T."/>
            <person name="Spagnuolo A."/>
            <person name="Stainier D."/>
            <person name="Suzuki M.M."/>
            <person name="Tassy O."/>
            <person name="Takatori N."/>
            <person name="Tokuoka M."/>
            <person name="Yagi K."/>
            <person name="Yoshizaki F."/>
            <person name="Wada S."/>
            <person name="Zhang C."/>
            <person name="Hyatt P.D."/>
            <person name="Larimer F."/>
            <person name="Detter C."/>
            <person name="Doggett N."/>
            <person name="Glavina T."/>
            <person name="Hawkins T."/>
            <person name="Richardson P."/>
            <person name="Lucas S."/>
            <person name="Kohara Y."/>
            <person name="Levine M."/>
            <person name="Satoh N."/>
            <person name="Rokhsar D.S."/>
        </authorList>
    </citation>
    <scope>NUCLEOTIDE SEQUENCE [LARGE SCALE GENOMIC DNA]</scope>
</reference>
<gene>
    <name evidence="5" type="primary">LOC100182216</name>
</gene>
<dbReference type="AlphaFoldDB" id="F6TVK0"/>
<feature type="region of interest" description="Disordered" evidence="3">
    <location>
        <begin position="234"/>
        <end position="265"/>
    </location>
</feature>
<dbReference type="Pfam" id="PF00638">
    <property type="entry name" value="Ran_BP1"/>
    <property type="match status" value="1"/>
</dbReference>
<dbReference type="InterPro" id="IPR045255">
    <property type="entry name" value="RanBP1-like"/>
</dbReference>
<proteinExistence type="predicted"/>
<evidence type="ECO:0000313" key="6">
    <source>
        <dbReference type="Proteomes" id="UP000008144"/>
    </source>
</evidence>
<dbReference type="KEGG" id="cin:100182216"/>
<evidence type="ECO:0000256" key="2">
    <source>
        <dbReference type="ARBA" id="ARBA00023242"/>
    </source>
</evidence>
<dbReference type="OrthoDB" id="185618at2759"/>
<organism evidence="5 6">
    <name type="scientific">Ciona intestinalis</name>
    <name type="common">Transparent sea squirt</name>
    <name type="synonym">Ascidia intestinalis</name>
    <dbReference type="NCBI Taxonomy" id="7719"/>
    <lineage>
        <taxon>Eukaryota</taxon>
        <taxon>Metazoa</taxon>
        <taxon>Chordata</taxon>
        <taxon>Tunicata</taxon>
        <taxon>Ascidiacea</taxon>
        <taxon>Phlebobranchia</taxon>
        <taxon>Cionidae</taxon>
        <taxon>Ciona</taxon>
    </lineage>
</organism>
<dbReference type="FunFam" id="2.30.29.30:FF:000761">
    <property type="entry name" value="Ran-binding protein (RanBP), putative"/>
    <property type="match status" value="1"/>
</dbReference>
<dbReference type="RefSeq" id="XP_002126767.1">
    <property type="nucleotide sequence ID" value="XM_002126731.5"/>
</dbReference>
<reference evidence="5" key="4">
    <citation type="submission" date="2025-09" db="UniProtKB">
        <authorList>
            <consortium name="Ensembl"/>
        </authorList>
    </citation>
    <scope>IDENTIFICATION</scope>
</reference>
<dbReference type="InterPro" id="IPR011993">
    <property type="entry name" value="PH-like_dom_sf"/>
</dbReference>
<dbReference type="SMART" id="SM00160">
    <property type="entry name" value="RanBD"/>
    <property type="match status" value="1"/>
</dbReference>